<comment type="caution">
    <text evidence="9">The sequence shown here is derived from an EMBL/GenBank/DDBJ whole genome shotgun (WGS) entry which is preliminary data.</text>
</comment>
<evidence type="ECO:0000256" key="2">
    <source>
        <dbReference type="ARBA" id="ARBA00010942"/>
    </source>
</evidence>
<evidence type="ECO:0000256" key="8">
    <source>
        <dbReference type="SAM" id="Phobius"/>
    </source>
</evidence>
<evidence type="ECO:0000256" key="7">
    <source>
        <dbReference type="ARBA" id="ARBA00023136"/>
    </source>
</evidence>
<comment type="similarity">
    <text evidence="2">Belongs to the resistance-nodulation-cell division (RND) (TC 2.A.6) family.</text>
</comment>
<evidence type="ECO:0000256" key="3">
    <source>
        <dbReference type="ARBA" id="ARBA00022448"/>
    </source>
</evidence>
<dbReference type="InterPro" id="IPR004763">
    <property type="entry name" value="CusA-like"/>
</dbReference>
<evidence type="ECO:0000256" key="4">
    <source>
        <dbReference type="ARBA" id="ARBA00022475"/>
    </source>
</evidence>
<dbReference type="GO" id="GO:0005886">
    <property type="term" value="C:plasma membrane"/>
    <property type="evidence" value="ECO:0007669"/>
    <property type="project" value="UniProtKB-SubCell"/>
</dbReference>
<comment type="subcellular location">
    <subcellularLocation>
        <location evidence="1">Cell membrane</location>
        <topology evidence="1">Multi-pass membrane protein</topology>
    </subcellularLocation>
</comment>
<keyword evidence="7 8" id="KW-0472">Membrane</keyword>
<accession>A0A8J3E7J3</accession>
<dbReference type="EMBL" id="BMJS01000001">
    <property type="protein sequence ID" value="GGF87288.1"/>
    <property type="molecule type" value="Genomic_DNA"/>
</dbReference>
<keyword evidence="5 8" id="KW-0812">Transmembrane</keyword>
<keyword evidence="10" id="KW-1185">Reference proteome</keyword>
<dbReference type="OrthoDB" id="9758757at2"/>
<feature type="transmembrane region" description="Helical" evidence="8">
    <location>
        <begin position="443"/>
        <end position="462"/>
    </location>
</feature>
<dbReference type="Gene3D" id="3.30.70.1440">
    <property type="entry name" value="Multidrug efflux transporter AcrB pore domain"/>
    <property type="match status" value="1"/>
</dbReference>
<feature type="transmembrane region" description="Helical" evidence="8">
    <location>
        <begin position="342"/>
        <end position="358"/>
    </location>
</feature>
<dbReference type="PANTHER" id="PTHR32063">
    <property type="match status" value="1"/>
</dbReference>
<keyword evidence="6 8" id="KW-1133">Transmembrane helix</keyword>
<keyword evidence="3" id="KW-0813">Transport</keyword>
<evidence type="ECO:0000256" key="1">
    <source>
        <dbReference type="ARBA" id="ARBA00004651"/>
    </source>
</evidence>
<sequence>MIKNIIYWSIKNRFLVIVATIALIVAGIYAIKTTSVDAIPDLSDVQVIVKTNYPGQAPQVVEDQVTYPLSTAMLSVPGAQSVRGYSFFGDSYVYIIFKDGTDPYWARSRVLEILSQVSNKLPASAKSALGPDATGVGWIYQYALVDRSHSMDISKLTSLQNWFLKYELQTVPGVSEVATVGGMVKQYQITLNPNAIRAYNLNLNKIKQAIVDANQEVGGSVLEMAEAEYMVRTNGYLKNSQSIKDIPVGVMQNGTAILLKDIATINIGPEMRRGVADLNGEGDSVGGIIVMRDGENALATIKAVKAKLQSLQKSLPLGVEVVETYDRSTLIHNAIDNLSDKLIEELIIVLLVCLVFLFHIRSSLVVVISLPIGILCAFIIMRLQGINANIMSLGGIAIAIGAMVDAAIVMIENVHKHFERNVVTKDNRWQLIGKATAEVGPPIFFSLLIITLSFLPVFALQAQEGKLFSPLAYTKTYAMAAAAGLSITLVPVLMGYLIRGKIVSEHKNPINRILMAAYKPFLNGVLKFPKTTILACLIIVAITLYPLKHIGYEFMPDMNEGDLMYMPTLVPGVSIGKAEQVLQQTDRLIKTVPEVKTVFGKIGRAQTATDPAPLTMIEAVIQFKPKSQWRKGMTFEKIKQELDQAVKIPGVTNAWVMPIRTRIDMLSTGIKTPIGIKISGDNLAEIQVLGSKIEKLLNQLPNTTSVYADRSEGGRYINIDINRKKAANYGLSIAEIQSLISMAVGGMNITETVEGLERYPVNLRFPQYDRDSLEKLKALPIVTATGAHIALSEVADIYIDKGAPMIKSENGRLTGLVLVDIKGDVGSYIHEAQALLDQKLSLPTGYALSFSGQYEYMQRANQQLLKVVPIAVAIILLLLYLSFRRVADVLMIVLTLPLSIVGGIWLIYLLNYNLSVAVGVGFIALAGVAVEIGVLMLVYMNQTIQSLNRETLSEDDIKRAIIEGALLRVRPITMTVATIIIGLIPIMFATGTGSEVMQRIATPMVGGMISATILALLLLPAVYYVYQKRRLLK</sequence>
<dbReference type="NCBIfam" id="TIGR00914">
    <property type="entry name" value="2A0601"/>
    <property type="match status" value="1"/>
</dbReference>
<name>A0A8J3E7J3_9GAMM</name>
<keyword evidence="4" id="KW-1003">Cell membrane</keyword>
<proteinExistence type="inferred from homology"/>
<reference evidence="9" key="2">
    <citation type="submission" date="2020-09" db="EMBL/GenBank/DDBJ databases">
        <authorList>
            <person name="Sun Q."/>
            <person name="Zhou Y."/>
        </authorList>
    </citation>
    <scope>NUCLEOTIDE SEQUENCE</scope>
    <source>
        <strain evidence="9">CGMCC 1.15758</strain>
    </source>
</reference>
<dbReference type="PANTHER" id="PTHR32063:SF19">
    <property type="entry name" value="CATION EFFLUX SYSTEM PROTEIN CUSA"/>
    <property type="match status" value="1"/>
</dbReference>
<dbReference type="Gene3D" id="3.30.2090.10">
    <property type="entry name" value="Multidrug efflux transporter AcrB TolC docking domain, DN and DC subdomains"/>
    <property type="match status" value="2"/>
</dbReference>
<dbReference type="PRINTS" id="PR00702">
    <property type="entry name" value="ACRIFLAVINRP"/>
</dbReference>
<dbReference type="Pfam" id="PF00873">
    <property type="entry name" value="ACR_tran"/>
    <property type="match status" value="1"/>
</dbReference>
<dbReference type="RefSeq" id="WP_117001304.1">
    <property type="nucleotide sequence ID" value="NZ_BMJS01000001.1"/>
</dbReference>
<dbReference type="SUPFAM" id="SSF82714">
    <property type="entry name" value="Multidrug efflux transporter AcrB TolC docking domain, DN and DC subdomains"/>
    <property type="match status" value="2"/>
</dbReference>
<dbReference type="GO" id="GO:0042910">
    <property type="term" value="F:xenobiotic transmembrane transporter activity"/>
    <property type="evidence" value="ECO:0007669"/>
    <property type="project" value="TreeGrafter"/>
</dbReference>
<dbReference type="Proteomes" id="UP000636949">
    <property type="component" value="Unassembled WGS sequence"/>
</dbReference>
<dbReference type="SUPFAM" id="SSF82693">
    <property type="entry name" value="Multidrug efflux transporter AcrB pore domain, PN1, PN2, PC1 and PC2 subdomains"/>
    <property type="match status" value="2"/>
</dbReference>
<feature type="transmembrane region" description="Helical" evidence="8">
    <location>
        <begin position="916"/>
        <end position="939"/>
    </location>
</feature>
<gene>
    <name evidence="9" type="primary">cusA</name>
    <name evidence="9" type="ORF">GCM10010995_00840</name>
</gene>
<dbReference type="GO" id="GO:0008324">
    <property type="term" value="F:monoatomic cation transmembrane transporter activity"/>
    <property type="evidence" value="ECO:0007669"/>
    <property type="project" value="InterPro"/>
</dbReference>
<dbReference type="AlphaFoldDB" id="A0A8J3E7J3"/>
<feature type="transmembrane region" description="Helical" evidence="8">
    <location>
        <begin position="890"/>
        <end position="910"/>
    </location>
</feature>
<feature type="transmembrane region" description="Helical" evidence="8">
    <location>
        <begin position="864"/>
        <end position="883"/>
    </location>
</feature>
<dbReference type="InterPro" id="IPR001036">
    <property type="entry name" value="Acrflvin-R"/>
</dbReference>
<evidence type="ECO:0000313" key="9">
    <source>
        <dbReference type="EMBL" id="GGF87288.1"/>
    </source>
</evidence>
<feature type="transmembrane region" description="Helical" evidence="8">
    <location>
        <begin position="477"/>
        <end position="498"/>
    </location>
</feature>
<evidence type="ECO:0000313" key="10">
    <source>
        <dbReference type="Proteomes" id="UP000636949"/>
    </source>
</evidence>
<dbReference type="Gene3D" id="1.20.1640.10">
    <property type="entry name" value="Multidrug efflux transporter AcrB transmembrane domain"/>
    <property type="match status" value="2"/>
</dbReference>
<evidence type="ECO:0000256" key="6">
    <source>
        <dbReference type="ARBA" id="ARBA00022989"/>
    </source>
</evidence>
<dbReference type="InterPro" id="IPR027463">
    <property type="entry name" value="AcrB_DN_DC_subdom"/>
</dbReference>
<evidence type="ECO:0000256" key="5">
    <source>
        <dbReference type="ARBA" id="ARBA00022692"/>
    </source>
</evidence>
<feature type="transmembrane region" description="Helical" evidence="8">
    <location>
        <begin position="390"/>
        <end position="411"/>
    </location>
</feature>
<organism evidence="9 10">
    <name type="scientific">Cysteiniphilum litorale</name>
    <dbReference type="NCBI Taxonomy" id="2056700"/>
    <lineage>
        <taxon>Bacteria</taxon>
        <taxon>Pseudomonadati</taxon>
        <taxon>Pseudomonadota</taxon>
        <taxon>Gammaproteobacteria</taxon>
        <taxon>Thiotrichales</taxon>
        <taxon>Fastidiosibacteraceae</taxon>
        <taxon>Cysteiniphilum</taxon>
    </lineage>
</organism>
<dbReference type="Gene3D" id="3.30.70.1430">
    <property type="entry name" value="Multidrug efflux transporter AcrB pore domain"/>
    <property type="match status" value="2"/>
</dbReference>
<dbReference type="SUPFAM" id="SSF82866">
    <property type="entry name" value="Multidrug efflux transporter AcrB transmembrane domain"/>
    <property type="match status" value="2"/>
</dbReference>
<reference evidence="9" key="1">
    <citation type="journal article" date="2014" name="Int. J. Syst. Evol. Microbiol.">
        <title>Complete genome sequence of Corynebacterium casei LMG S-19264T (=DSM 44701T), isolated from a smear-ripened cheese.</title>
        <authorList>
            <consortium name="US DOE Joint Genome Institute (JGI-PGF)"/>
            <person name="Walter F."/>
            <person name="Albersmeier A."/>
            <person name="Kalinowski J."/>
            <person name="Ruckert C."/>
        </authorList>
    </citation>
    <scope>NUCLEOTIDE SEQUENCE</scope>
    <source>
        <strain evidence="9">CGMCC 1.15758</strain>
    </source>
</reference>
<protein>
    <submittedName>
        <fullName evidence="9">Cation transporter</fullName>
    </submittedName>
</protein>
<feature type="transmembrane region" description="Helical" evidence="8">
    <location>
        <begin position="528"/>
        <end position="547"/>
    </location>
</feature>
<feature type="transmembrane region" description="Helical" evidence="8">
    <location>
        <begin position="365"/>
        <end position="384"/>
    </location>
</feature>
<feature type="transmembrane region" description="Helical" evidence="8">
    <location>
        <begin position="1000"/>
        <end position="1026"/>
    </location>
</feature>
<feature type="transmembrane region" description="Helical" evidence="8">
    <location>
        <begin position="967"/>
        <end position="988"/>
    </location>
</feature>
<dbReference type="Gene3D" id="3.30.70.1320">
    <property type="entry name" value="Multidrug efflux transporter AcrB pore domain like"/>
    <property type="match status" value="1"/>
</dbReference>